<keyword evidence="3" id="KW-1185">Reference proteome</keyword>
<dbReference type="STRING" id="1122213.GCA_000423365_00866"/>
<dbReference type="InterPro" id="IPR029069">
    <property type="entry name" value="HotDog_dom_sf"/>
</dbReference>
<organism evidence="2 3">
    <name type="scientific">Maritalea myrionectae</name>
    <dbReference type="NCBI Taxonomy" id="454601"/>
    <lineage>
        <taxon>Bacteria</taxon>
        <taxon>Pseudomonadati</taxon>
        <taxon>Pseudomonadota</taxon>
        <taxon>Alphaproteobacteria</taxon>
        <taxon>Hyphomicrobiales</taxon>
        <taxon>Devosiaceae</taxon>
        <taxon>Maritalea</taxon>
    </lineage>
</organism>
<dbReference type="Pfam" id="PF13622">
    <property type="entry name" value="4HBT_3"/>
    <property type="match status" value="1"/>
</dbReference>
<proteinExistence type="predicted"/>
<protein>
    <recommendedName>
        <fullName evidence="1">Acyl-CoA thioesterase-like N-terminal HotDog domain-containing protein</fullName>
    </recommendedName>
</protein>
<dbReference type="CDD" id="cd03443">
    <property type="entry name" value="PaaI_thioesterase"/>
    <property type="match status" value="1"/>
</dbReference>
<dbReference type="NCBIfam" id="TIGR00369">
    <property type="entry name" value="unchar_dom_1"/>
    <property type="match status" value="1"/>
</dbReference>
<evidence type="ECO:0000313" key="2">
    <source>
        <dbReference type="EMBL" id="AVX05679.1"/>
    </source>
</evidence>
<dbReference type="InterPro" id="IPR003736">
    <property type="entry name" value="PAAI_dom"/>
</dbReference>
<dbReference type="RefSeq" id="WP_162889310.1">
    <property type="nucleotide sequence ID" value="NZ_CP021330.1"/>
</dbReference>
<sequence>MENRLDSAALEALIVEICAPWVQELGIKVLDLGENSARFVMPATEKILRHKGPNGGLVSGQALMAGSDTVSFLALSYLNGRFRNCVTVDMATNFMRPLPEGNVIFDAKVLSNGKRLATTRIDIMAEGSEKVATTSTGVFAYIEE</sequence>
<dbReference type="Proteomes" id="UP000258927">
    <property type="component" value="Chromosome"/>
</dbReference>
<feature type="domain" description="Acyl-CoA thioesterase-like N-terminal HotDog" evidence="1">
    <location>
        <begin position="52"/>
        <end position="139"/>
    </location>
</feature>
<name>A0A2R4MIE9_9HYPH</name>
<dbReference type="InterPro" id="IPR049449">
    <property type="entry name" value="TesB_ACOT8-like_N"/>
</dbReference>
<reference evidence="2 3" key="1">
    <citation type="submission" date="2017-05" db="EMBL/GenBank/DDBJ databases">
        <title>Genome Analysis of Maritalea myrionectae HL2708#5.</title>
        <authorList>
            <consortium name="Cotde Inc.-PKNU"/>
            <person name="Jang D."/>
            <person name="Oh H.-M."/>
        </authorList>
    </citation>
    <scope>NUCLEOTIDE SEQUENCE [LARGE SCALE GENOMIC DNA]</scope>
    <source>
        <strain evidence="2 3">HL2708#5</strain>
    </source>
</reference>
<dbReference type="GO" id="GO:0016790">
    <property type="term" value="F:thiolester hydrolase activity"/>
    <property type="evidence" value="ECO:0007669"/>
    <property type="project" value="UniProtKB-ARBA"/>
</dbReference>
<gene>
    <name evidence="2" type="ORF">MXMO3_03173</name>
</gene>
<dbReference type="KEGG" id="mmyr:MXMO3_03173"/>
<dbReference type="EMBL" id="CP021330">
    <property type="protein sequence ID" value="AVX05679.1"/>
    <property type="molecule type" value="Genomic_DNA"/>
</dbReference>
<accession>A0A2R4MIE9</accession>
<dbReference type="Gene3D" id="3.10.129.10">
    <property type="entry name" value="Hotdog Thioesterase"/>
    <property type="match status" value="1"/>
</dbReference>
<dbReference type="AlphaFoldDB" id="A0A2R4MIE9"/>
<evidence type="ECO:0000259" key="1">
    <source>
        <dbReference type="Pfam" id="PF13622"/>
    </source>
</evidence>
<dbReference type="SUPFAM" id="SSF54637">
    <property type="entry name" value="Thioesterase/thiol ester dehydrase-isomerase"/>
    <property type="match status" value="1"/>
</dbReference>
<evidence type="ECO:0000313" key="3">
    <source>
        <dbReference type="Proteomes" id="UP000258927"/>
    </source>
</evidence>